<evidence type="ECO:0000256" key="1">
    <source>
        <dbReference type="ARBA" id="ARBA00022737"/>
    </source>
</evidence>
<sequence length="243" mass="25152">MSKFPPIPALLAAILATTSCHGSAMQTGPFSDPTVARLADAVEQGDAYVVRTLLDENGDPDARGEGGLNLLQHAIFKQSRDGLEALLAAGADPNLPGYGGSTAMHTAALVDDPAYLELLLAHGGNPDAPHAESGETPLAQAVGPRTAATFRRLLVAGADPDAADRTGNTPLHRAAMINAGAHVLQLLEAGADPQAKNAQDATFQPYYFGVPANVLSDRARAEREAVRTWLRSHDVPLAAGSGA</sequence>
<keyword evidence="2 3" id="KW-0040">ANK repeat</keyword>
<evidence type="ECO:0000256" key="3">
    <source>
        <dbReference type="PROSITE-ProRule" id="PRU00023"/>
    </source>
</evidence>
<feature type="signal peptide" evidence="4">
    <location>
        <begin position="1"/>
        <end position="24"/>
    </location>
</feature>
<dbReference type="PANTHER" id="PTHR24171:SF8">
    <property type="entry name" value="BRCA1-ASSOCIATED RING DOMAIN PROTEIN 1"/>
    <property type="match status" value="1"/>
</dbReference>
<comment type="caution">
    <text evidence="5">The sequence shown here is derived from an EMBL/GenBank/DDBJ whole genome shotgun (WGS) entry which is preliminary data.</text>
</comment>
<dbReference type="PROSITE" id="PS50297">
    <property type="entry name" value="ANK_REP_REGION"/>
    <property type="match status" value="2"/>
</dbReference>
<dbReference type="Proteomes" id="UP001566331">
    <property type="component" value="Unassembled WGS sequence"/>
</dbReference>
<evidence type="ECO:0000313" key="6">
    <source>
        <dbReference type="Proteomes" id="UP001566331"/>
    </source>
</evidence>
<feature type="repeat" description="ANK" evidence="3">
    <location>
        <begin position="166"/>
        <end position="198"/>
    </location>
</feature>
<dbReference type="Pfam" id="PF12796">
    <property type="entry name" value="Ank_2"/>
    <property type="match status" value="1"/>
</dbReference>
<dbReference type="InterPro" id="IPR002110">
    <property type="entry name" value="Ankyrin_rpt"/>
</dbReference>
<dbReference type="SUPFAM" id="SSF48403">
    <property type="entry name" value="Ankyrin repeat"/>
    <property type="match status" value="1"/>
</dbReference>
<feature type="chain" id="PRO_5045257452" evidence="4">
    <location>
        <begin position="25"/>
        <end position="243"/>
    </location>
</feature>
<dbReference type="PROSITE" id="PS51257">
    <property type="entry name" value="PROKAR_LIPOPROTEIN"/>
    <property type="match status" value="1"/>
</dbReference>
<protein>
    <submittedName>
        <fullName evidence="5">Ankyrin repeat domain-containing protein</fullName>
    </submittedName>
</protein>
<dbReference type="SMART" id="SM00248">
    <property type="entry name" value="ANK"/>
    <property type="match status" value="5"/>
</dbReference>
<feature type="repeat" description="ANK" evidence="3">
    <location>
        <begin position="133"/>
        <end position="165"/>
    </location>
</feature>
<dbReference type="Gene3D" id="1.25.40.20">
    <property type="entry name" value="Ankyrin repeat-containing domain"/>
    <property type="match status" value="1"/>
</dbReference>
<name>A0ABV4HRP1_9GAMM</name>
<proteinExistence type="predicted"/>
<organism evidence="5 6">
    <name type="scientific">Luteimonas salinilitoris</name>
    <dbReference type="NCBI Taxonomy" id="3237697"/>
    <lineage>
        <taxon>Bacteria</taxon>
        <taxon>Pseudomonadati</taxon>
        <taxon>Pseudomonadota</taxon>
        <taxon>Gammaproteobacteria</taxon>
        <taxon>Lysobacterales</taxon>
        <taxon>Lysobacteraceae</taxon>
        <taxon>Luteimonas</taxon>
    </lineage>
</organism>
<evidence type="ECO:0000313" key="5">
    <source>
        <dbReference type="EMBL" id="MEZ0475253.1"/>
    </source>
</evidence>
<dbReference type="RefSeq" id="WP_370564690.1">
    <property type="nucleotide sequence ID" value="NZ_JBFWIB010000009.1"/>
</dbReference>
<evidence type="ECO:0000256" key="4">
    <source>
        <dbReference type="SAM" id="SignalP"/>
    </source>
</evidence>
<accession>A0ABV4HRP1</accession>
<feature type="repeat" description="ANK" evidence="3">
    <location>
        <begin position="99"/>
        <end position="131"/>
    </location>
</feature>
<dbReference type="EMBL" id="JBFWIC010000014">
    <property type="protein sequence ID" value="MEZ0475253.1"/>
    <property type="molecule type" value="Genomic_DNA"/>
</dbReference>
<dbReference type="InterPro" id="IPR036770">
    <property type="entry name" value="Ankyrin_rpt-contain_sf"/>
</dbReference>
<keyword evidence="1" id="KW-0677">Repeat</keyword>
<gene>
    <name evidence="5" type="ORF">AB6713_11585</name>
</gene>
<evidence type="ECO:0000256" key="2">
    <source>
        <dbReference type="ARBA" id="ARBA00023043"/>
    </source>
</evidence>
<reference evidence="5 6" key="1">
    <citation type="submission" date="2024-07" db="EMBL/GenBank/DDBJ databases">
        <title>Luteimonas salilacus sp. nov., isolated from the shore soil of Salt Lake in Tibet of China.</title>
        <authorList>
            <person name="Zhang X."/>
            <person name="Li A."/>
        </authorList>
    </citation>
    <scope>NUCLEOTIDE SEQUENCE [LARGE SCALE GENOMIC DNA]</scope>
    <source>
        <strain evidence="5 6">B3-2-R+30</strain>
    </source>
</reference>
<keyword evidence="4" id="KW-0732">Signal</keyword>
<dbReference type="PROSITE" id="PS50088">
    <property type="entry name" value="ANK_REPEAT"/>
    <property type="match status" value="3"/>
</dbReference>
<dbReference type="PANTHER" id="PTHR24171">
    <property type="entry name" value="ANKYRIN REPEAT DOMAIN-CONTAINING PROTEIN 39-RELATED"/>
    <property type="match status" value="1"/>
</dbReference>
<keyword evidence="6" id="KW-1185">Reference proteome</keyword>